<keyword evidence="4" id="KW-1185">Reference proteome</keyword>
<keyword evidence="2" id="KW-1133">Transmembrane helix</keyword>
<dbReference type="Pfam" id="PF04341">
    <property type="entry name" value="DUF485"/>
    <property type="match status" value="1"/>
</dbReference>
<dbReference type="EMBL" id="JACEOG010000001">
    <property type="protein sequence ID" value="MBA4609396.1"/>
    <property type="molecule type" value="Genomic_DNA"/>
</dbReference>
<dbReference type="Proteomes" id="UP000550354">
    <property type="component" value="Unassembled WGS sequence"/>
</dbReference>
<dbReference type="AlphaFoldDB" id="A0A838XLB5"/>
<dbReference type="PANTHER" id="PTHR38441:SF1">
    <property type="entry name" value="MEMBRANE PROTEIN"/>
    <property type="match status" value="1"/>
</dbReference>
<name>A0A838XLB5_9ACTN</name>
<evidence type="ECO:0000313" key="4">
    <source>
        <dbReference type="Proteomes" id="UP000550354"/>
    </source>
</evidence>
<feature type="region of interest" description="Disordered" evidence="1">
    <location>
        <begin position="1"/>
        <end position="24"/>
    </location>
</feature>
<evidence type="ECO:0000313" key="3">
    <source>
        <dbReference type="EMBL" id="MBA4609396.1"/>
    </source>
</evidence>
<accession>A0A838XLB5</accession>
<evidence type="ECO:0000256" key="1">
    <source>
        <dbReference type="SAM" id="MobiDB-lite"/>
    </source>
</evidence>
<evidence type="ECO:0000256" key="2">
    <source>
        <dbReference type="SAM" id="Phobius"/>
    </source>
</evidence>
<feature type="transmembrane region" description="Helical" evidence="2">
    <location>
        <begin position="82"/>
        <end position="104"/>
    </location>
</feature>
<dbReference type="InterPro" id="IPR007436">
    <property type="entry name" value="DUF485"/>
</dbReference>
<organism evidence="3 4">
    <name type="scientific">Aeromicrobium phoceense</name>
    <dbReference type="NCBI Taxonomy" id="2754045"/>
    <lineage>
        <taxon>Bacteria</taxon>
        <taxon>Bacillati</taxon>
        <taxon>Actinomycetota</taxon>
        <taxon>Actinomycetes</taxon>
        <taxon>Propionibacteriales</taxon>
        <taxon>Nocardioidaceae</taxon>
        <taxon>Aeromicrobium</taxon>
    </lineage>
</organism>
<comment type="caution">
    <text evidence="3">The sequence shown here is derived from an EMBL/GenBank/DDBJ whole genome shotgun (WGS) entry which is preliminary data.</text>
</comment>
<reference evidence="3 4" key="1">
    <citation type="submission" date="2020-07" db="EMBL/GenBank/DDBJ databases">
        <title>Draft genome and description of Aeromicrobium phoceense strain Marseille-Q0843 isolated from healthy skin swab.</title>
        <authorList>
            <person name="Boxberger M."/>
            <person name="La Scola B."/>
        </authorList>
    </citation>
    <scope>NUCLEOTIDE SEQUENCE [LARGE SCALE GENOMIC DNA]</scope>
    <source>
        <strain evidence="3 4">Marseille-Q0843</strain>
    </source>
</reference>
<protein>
    <submittedName>
        <fullName evidence="3">DUF485 domain-containing protein</fullName>
    </submittedName>
</protein>
<keyword evidence="2" id="KW-0472">Membrane</keyword>
<gene>
    <name evidence="3" type="ORF">H1W00_12995</name>
</gene>
<sequence>MSLHRGGVAVSNPTESDSAPGPTDRESAYIAVLASPEFQELKRKHRNWVLPATAAALVFYFVYVFASTYAVDFMSQKVFGNINVGLIFGLLQFVATFAVTMAYVRYADRELDPRSSKIRAEMEAEGLA</sequence>
<feature type="transmembrane region" description="Helical" evidence="2">
    <location>
        <begin position="48"/>
        <end position="70"/>
    </location>
</feature>
<proteinExistence type="predicted"/>
<dbReference type="PANTHER" id="PTHR38441">
    <property type="entry name" value="INTEGRAL MEMBRANE PROTEIN-RELATED"/>
    <property type="match status" value="1"/>
</dbReference>
<keyword evidence="2" id="KW-0812">Transmembrane</keyword>